<reference evidence="6 7" key="1">
    <citation type="journal article" date="2015" name="Genome Biol. Evol.">
        <title>Found and Lost: The Fates of Horizontally Acquired Genes in Arthropod-Symbiotic Spiroplasma.</title>
        <authorList>
            <person name="Lo W.S."/>
            <person name="Gasparich G.E."/>
            <person name="Kuo C.H."/>
        </authorList>
    </citation>
    <scope>NUCLEOTIDE SEQUENCE [LARGE SCALE GENOMIC DNA]</scope>
    <source>
        <strain evidence="7">TDA-040725-5</strain>
    </source>
</reference>
<keyword evidence="4 5" id="KW-0472">Membrane</keyword>
<reference evidence="7" key="2">
    <citation type="submission" date="2015-06" db="EMBL/GenBank/DDBJ databases">
        <title>Complete genome sequence of Spiroplasma eriocheiris TDA-040725-5 (DSM 21848).</title>
        <authorList>
            <person name="Lo W.-S."/>
            <person name="Kuo C.-H."/>
        </authorList>
    </citation>
    <scope>NUCLEOTIDE SEQUENCE [LARGE SCALE GENOMIC DNA]</scope>
    <source>
        <strain evidence="7">TDA-040725-5</strain>
    </source>
</reference>
<dbReference type="GO" id="GO:0016020">
    <property type="term" value="C:membrane"/>
    <property type="evidence" value="ECO:0007669"/>
    <property type="project" value="UniProtKB-SubCell"/>
</dbReference>
<evidence type="ECO:0000256" key="3">
    <source>
        <dbReference type="ARBA" id="ARBA00022989"/>
    </source>
</evidence>
<evidence type="ECO:0000313" key="7">
    <source>
        <dbReference type="Proteomes" id="UP000035661"/>
    </source>
</evidence>
<dbReference type="AlphaFoldDB" id="A0A0H3XGT8"/>
<keyword evidence="7" id="KW-1185">Reference proteome</keyword>
<evidence type="ECO:0000256" key="1">
    <source>
        <dbReference type="ARBA" id="ARBA00004141"/>
    </source>
</evidence>
<accession>A0A0H3XGT8</accession>
<dbReference type="Gene3D" id="1.20.1280.290">
    <property type="match status" value="1"/>
</dbReference>
<name>A0A0H3XGT8_9MOLU</name>
<keyword evidence="2 5" id="KW-0812">Transmembrane</keyword>
<dbReference type="InterPro" id="IPR006603">
    <property type="entry name" value="PQ-loop_rpt"/>
</dbReference>
<gene>
    <name evidence="6" type="ORF">SERIO_v1c00960</name>
</gene>
<sequence>MFLNSFSDDPLFLTVHIIGWLAALISMLAFILQAIKTIKTKQTAGLSLGMYLIYNLANFAWIIWAIIDWDSEPNNMLSDLTVIIPNLVCIIITSIIIRMKVINTKKSSPLH</sequence>
<feature type="transmembrane region" description="Helical" evidence="5">
    <location>
        <begin position="44"/>
        <end position="67"/>
    </location>
</feature>
<dbReference type="STRING" id="315358.SERIO_v1c00960"/>
<feature type="transmembrane region" description="Helical" evidence="5">
    <location>
        <begin position="12"/>
        <end position="32"/>
    </location>
</feature>
<dbReference type="KEGG" id="seri:SERIO_v1c00960"/>
<organism evidence="6 7">
    <name type="scientific">Spiroplasma eriocheiris</name>
    <dbReference type="NCBI Taxonomy" id="315358"/>
    <lineage>
        <taxon>Bacteria</taxon>
        <taxon>Bacillati</taxon>
        <taxon>Mycoplasmatota</taxon>
        <taxon>Mollicutes</taxon>
        <taxon>Entomoplasmatales</taxon>
        <taxon>Spiroplasmataceae</taxon>
        <taxon>Spiroplasma</taxon>
    </lineage>
</organism>
<evidence type="ECO:0000256" key="4">
    <source>
        <dbReference type="ARBA" id="ARBA00023136"/>
    </source>
</evidence>
<evidence type="ECO:0000313" key="6">
    <source>
        <dbReference type="EMBL" id="AKM53698.1"/>
    </source>
</evidence>
<comment type="subcellular location">
    <subcellularLocation>
        <location evidence="1">Membrane</location>
        <topology evidence="1">Multi-pass membrane protein</topology>
    </subcellularLocation>
</comment>
<evidence type="ECO:0000256" key="5">
    <source>
        <dbReference type="SAM" id="Phobius"/>
    </source>
</evidence>
<proteinExistence type="predicted"/>
<dbReference type="RefSeq" id="WP_053040793.1">
    <property type="nucleotide sequence ID" value="NZ_CP011856.1"/>
</dbReference>
<dbReference type="EMBL" id="CP011856">
    <property type="protein sequence ID" value="AKM53698.1"/>
    <property type="molecule type" value="Genomic_DNA"/>
</dbReference>
<keyword evidence="3 5" id="KW-1133">Transmembrane helix</keyword>
<dbReference type="Pfam" id="PF04193">
    <property type="entry name" value="PQ-loop"/>
    <property type="match status" value="1"/>
</dbReference>
<dbReference type="Proteomes" id="UP000035661">
    <property type="component" value="Chromosome"/>
</dbReference>
<dbReference type="PATRIC" id="fig|743698.3.peg.98"/>
<feature type="transmembrane region" description="Helical" evidence="5">
    <location>
        <begin position="79"/>
        <end position="97"/>
    </location>
</feature>
<evidence type="ECO:0000256" key="2">
    <source>
        <dbReference type="ARBA" id="ARBA00022692"/>
    </source>
</evidence>
<protein>
    <submittedName>
        <fullName evidence="6">Uncharacterized protein</fullName>
    </submittedName>
</protein>